<protein>
    <recommendedName>
        <fullName evidence="9">Potassium channel domain-containing protein</fullName>
    </recommendedName>
</protein>
<keyword evidence="4 8" id="KW-1133">Transmembrane helix</keyword>
<dbReference type="PANTHER" id="PTHR11003:SF291">
    <property type="entry name" value="IP11374P"/>
    <property type="match status" value="1"/>
</dbReference>
<evidence type="ECO:0000256" key="3">
    <source>
        <dbReference type="ARBA" id="ARBA00022692"/>
    </source>
</evidence>
<evidence type="ECO:0000313" key="11">
    <source>
        <dbReference type="Proteomes" id="UP001162640"/>
    </source>
</evidence>
<keyword evidence="5" id="KW-0406">Ion transport</keyword>
<keyword evidence="6 8" id="KW-0472">Membrane</keyword>
<dbReference type="GO" id="GO:0030322">
    <property type="term" value="P:stabilization of membrane potential"/>
    <property type="evidence" value="ECO:0007669"/>
    <property type="project" value="TreeGrafter"/>
</dbReference>
<dbReference type="Proteomes" id="UP001162640">
    <property type="component" value="Unassembled WGS sequence"/>
</dbReference>
<feature type="transmembrane region" description="Helical" evidence="8">
    <location>
        <begin position="36"/>
        <end position="57"/>
    </location>
</feature>
<evidence type="ECO:0000313" key="10">
    <source>
        <dbReference type="EMBL" id="GMH51479.1"/>
    </source>
</evidence>
<dbReference type="PANTHER" id="PTHR11003">
    <property type="entry name" value="POTASSIUM CHANNEL, SUBFAMILY K"/>
    <property type="match status" value="1"/>
</dbReference>
<dbReference type="EMBL" id="BLQM01000021">
    <property type="protein sequence ID" value="GMH51479.1"/>
    <property type="molecule type" value="Genomic_DNA"/>
</dbReference>
<evidence type="ECO:0000256" key="6">
    <source>
        <dbReference type="ARBA" id="ARBA00023136"/>
    </source>
</evidence>
<dbReference type="Pfam" id="PF07885">
    <property type="entry name" value="Ion_trans_2"/>
    <property type="match status" value="1"/>
</dbReference>
<proteinExistence type="predicted"/>
<dbReference type="GO" id="GO:0015271">
    <property type="term" value="F:outward rectifier potassium channel activity"/>
    <property type="evidence" value="ECO:0007669"/>
    <property type="project" value="TreeGrafter"/>
</dbReference>
<accession>A0A9W6ZC03</accession>
<dbReference type="Gene3D" id="1.10.287.70">
    <property type="match status" value="1"/>
</dbReference>
<gene>
    <name evidence="10" type="ORF">TL16_g01021</name>
</gene>
<organism evidence="10 11">
    <name type="scientific">Triparma laevis f. inornata</name>
    <dbReference type="NCBI Taxonomy" id="1714386"/>
    <lineage>
        <taxon>Eukaryota</taxon>
        <taxon>Sar</taxon>
        <taxon>Stramenopiles</taxon>
        <taxon>Ochrophyta</taxon>
        <taxon>Bolidophyceae</taxon>
        <taxon>Parmales</taxon>
        <taxon>Triparmaceae</taxon>
        <taxon>Triparma</taxon>
    </lineage>
</organism>
<keyword evidence="3 8" id="KW-0812">Transmembrane</keyword>
<evidence type="ECO:0000256" key="1">
    <source>
        <dbReference type="ARBA" id="ARBA00004141"/>
    </source>
</evidence>
<evidence type="ECO:0000256" key="5">
    <source>
        <dbReference type="ARBA" id="ARBA00023065"/>
    </source>
</evidence>
<evidence type="ECO:0000256" key="4">
    <source>
        <dbReference type="ARBA" id="ARBA00022989"/>
    </source>
</evidence>
<evidence type="ECO:0000256" key="8">
    <source>
        <dbReference type="SAM" id="Phobius"/>
    </source>
</evidence>
<feature type="domain" description="Potassium channel" evidence="9">
    <location>
        <begin position="42"/>
        <end position="90"/>
    </location>
</feature>
<comment type="subcellular location">
    <subcellularLocation>
        <location evidence="1">Membrane</location>
        <topology evidence="1">Multi-pass membrane protein</topology>
    </subcellularLocation>
</comment>
<evidence type="ECO:0000256" key="7">
    <source>
        <dbReference type="ARBA" id="ARBA00023303"/>
    </source>
</evidence>
<evidence type="ECO:0000256" key="2">
    <source>
        <dbReference type="ARBA" id="ARBA00022448"/>
    </source>
</evidence>
<dbReference type="InterPro" id="IPR003280">
    <property type="entry name" value="2pore_dom_K_chnl"/>
</dbReference>
<keyword evidence="7" id="KW-0407">Ion channel</keyword>
<name>A0A9W6ZC03_9STRA</name>
<dbReference type="AlphaFoldDB" id="A0A9W6ZC03"/>
<reference evidence="11" key="1">
    <citation type="journal article" date="2023" name="Commun. Biol.">
        <title>Genome analysis of Parmales, the sister group of diatoms, reveals the evolutionary specialization of diatoms from phago-mixotrophs to photoautotrophs.</title>
        <authorList>
            <person name="Ban H."/>
            <person name="Sato S."/>
            <person name="Yoshikawa S."/>
            <person name="Yamada K."/>
            <person name="Nakamura Y."/>
            <person name="Ichinomiya M."/>
            <person name="Sato N."/>
            <person name="Blanc-Mathieu R."/>
            <person name="Endo H."/>
            <person name="Kuwata A."/>
            <person name="Ogata H."/>
        </authorList>
    </citation>
    <scope>NUCLEOTIDE SEQUENCE [LARGE SCALE GENOMIC DNA]</scope>
</reference>
<sequence>MSQVTQATLSPKIVDKARRASTFITVWFRSHPIGEVIGQVMILILLVAIGAVAIGLAERWSFVDSVYFAVQTVTTIGYGDVSPETTAGKVRH</sequence>
<dbReference type="InterPro" id="IPR013099">
    <property type="entry name" value="K_chnl_dom"/>
</dbReference>
<dbReference type="GO" id="GO:0005886">
    <property type="term" value="C:plasma membrane"/>
    <property type="evidence" value="ECO:0007669"/>
    <property type="project" value="TreeGrafter"/>
</dbReference>
<dbReference type="GO" id="GO:0022841">
    <property type="term" value="F:potassium ion leak channel activity"/>
    <property type="evidence" value="ECO:0007669"/>
    <property type="project" value="TreeGrafter"/>
</dbReference>
<keyword evidence="2" id="KW-0813">Transport</keyword>
<evidence type="ECO:0000259" key="9">
    <source>
        <dbReference type="Pfam" id="PF07885"/>
    </source>
</evidence>
<comment type="caution">
    <text evidence="10">The sequence shown here is derived from an EMBL/GenBank/DDBJ whole genome shotgun (WGS) entry which is preliminary data.</text>
</comment>
<dbReference type="SUPFAM" id="SSF81324">
    <property type="entry name" value="Voltage-gated potassium channels"/>
    <property type="match status" value="1"/>
</dbReference>